<feature type="domain" description="Nephrocystin 3-like N-terminal" evidence="5">
    <location>
        <begin position="384"/>
        <end position="556"/>
    </location>
</feature>
<feature type="repeat" description="ANK" evidence="3">
    <location>
        <begin position="895"/>
        <end position="927"/>
    </location>
</feature>
<evidence type="ECO:0000256" key="2">
    <source>
        <dbReference type="ARBA" id="ARBA00023043"/>
    </source>
</evidence>
<reference evidence="6 7" key="1">
    <citation type="submission" date="2024-02" db="EMBL/GenBank/DDBJ databases">
        <title>Discinaceae phylogenomics.</title>
        <authorList>
            <person name="Dirks A.C."/>
            <person name="James T.Y."/>
        </authorList>
    </citation>
    <scope>NUCLEOTIDE SEQUENCE [LARGE SCALE GENOMIC DNA]</scope>
    <source>
        <strain evidence="6 7">ACD0624</strain>
    </source>
</reference>
<dbReference type="InterPro" id="IPR027417">
    <property type="entry name" value="P-loop_NTPase"/>
</dbReference>
<feature type="repeat" description="ANK" evidence="3">
    <location>
        <begin position="1060"/>
        <end position="1092"/>
    </location>
</feature>
<dbReference type="PROSITE" id="PS50297">
    <property type="entry name" value="ANK_REP_REGION"/>
    <property type="match status" value="5"/>
</dbReference>
<keyword evidence="2 3" id="KW-0040">ANK repeat</keyword>
<dbReference type="Pfam" id="PF24883">
    <property type="entry name" value="NPHP3_N"/>
    <property type="match status" value="1"/>
</dbReference>
<protein>
    <recommendedName>
        <fullName evidence="5">Nephrocystin 3-like N-terminal domain-containing protein</fullName>
    </recommendedName>
</protein>
<evidence type="ECO:0000256" key="1">
    <source>
        <dbReference type="ARBA" id="ARBA00022737"/>
    </source>
</evidence>
<dbReference type="InterPro" id="IPR056884">
    <property type="entry name" value="NPHP3-like_N"/>
</dbReference>
<comment type="caution">
    <text evidence="6">The sequence shown here is derived from an EMBL/GenBank/DDBJ whole genome shotgun (WGS) entry which is preliminary data.</text>
</comment>
<dbReference type="SMART" id="SM00248">
    <property type="entry name" value="ANK"/>
    <property type="match status" value="8"/>
</dbReference>
<dbReference type="PROSITE" id="PS50088">
    <property type="entry name" value="ANK_REPEAT"/>
    <property type="match status" value="5"/>
</dbReference>
<dbReference type="Gene3D" id="3.40.50.300">
    <property type="entry name" value="P-loop containing nucleotide triphosphate hydrolases"/>
    <property type="match status" value="1"/>
</dbReference>
<dbReference type="InterPro" id="IPR002110">
    <property type="entry name" value="Ankyrin_rpt"/>
</dbReference>
<organism evidence="6 7">
    <name type="scientific">Discina gigas</name>
    <dbReference type="NCBI Taxonomy" id="1032678"/>
    <lineage>
        <taxon>Eukaryota</taxon>
        <taxon>Fungi</taxon>
        <taxon>Dikarya</taxon>
        <taxon>Ascomycota</taxon>
        <taxon>Pezizomycotina</taxon>
        <taxon>Pezizomycetes</taxon>
        <taxon>Pezizales</taxon>
        <taxon>Discinaceae</taxon>
        <taxon>Discina</taxon>
    </lineage>
</organism>
<dbReference type="SUPFAM" id="SSF52540">
    <property type="entry name" value="P-loop containing nucleoside triphosphate hydrolases"/>
    <property type="match status" value="1"/>
</dbReference>
<feature type="region of interest" description="Disordered" evidence="4">
    <location>
        <begin position="1"/>
        <end position="25"/>
    </location>
</feature>
<feature type="compositionally biased region" description="Low complexity" evidence="4">
    <location>
        <begin position="7"/>
        <end position="18"/>
    </location>
</feature>
<keyword evidence="7" id="KW-1185">Reference proteome</keyword>
<feature type="repeat" description="ANK" evidence="3">
    <location>
        <begin position="961"/>
        <end position="993"/>
    </location>
</feature>
<feature type="repeat" description="ANK" evidence="3">
    <location>
        <begin position="928"/>
        <end position="960"/>
    </location>
</feature>
<evidence type="ECO:0000313" key="7">
    <source>
        <dbReference type="Proteomes" id="UP001447188"/>
    </source>
</evidence>
<evidence type="ECO:0000259" key="5">
    <source>
        <dbReference type="Pfam" id="PF24883"/>
    </source>
</evidence>
<name>A0ABR3G9G4_9PEZI</name>
<evidence type="ECO:0000256" key="3">
    <source>
        <dbReference type="PROSITE-ProRule" id="PRU00023"/>
    </source>
</evidence>
<proteinExistence type="predicted"/>
<dbReference type="PANTHER" id="PTHR24198">
    <property type="entry name" value="ANKYRIN REPEAT AND PROTEIN KINASE DOMAIN-CONTAINING PROTEIN"/>
    <property type="match status" value="1"/>
</dbReference>
<dbReference type="Gene3D" id="1.25.40.20">
    <property type="entry name" value="Ankyrin repeat-containing domain"/>
    <property type="match status" value="1"/>
</dbReference>
<evidence type="ECO:0000256" key="4">
    <source>
        <dbReference type="SAM" id="MobiDB-lite"/>
    </source>
</evidence>
<dbReference type="EMBL" id="JBBBZM010000161">
    <property type="protein sequence ID" value="KAL0632587.1"/>
    <property type="molecule type" value="Genomic_DNA"/>
</dbReference>
<dbReference type="PANTHER" id="PTHR24198:SF165">
    <property type="entry name" value="ANKYRIN REPEAT-CONTAINING PROTEIN-RELATED"/>
    <property type="match status" value="1"/>
</dbReference>
<dbReference type="Proteomes" id="UP001447188">
    <property type="component" value="Unassembled WGS sequence"/>
</dbReference>
<dbReference type="Gene3D" id="3.40.50.1820">
    <property type="entry name" value="alpha/beta hydrolase"/>
    <property type="match status" value="1"/>
</dbReference>
<accession>A0ABR3G9G4</accession>
<sequence>MENSIAGPSGPSGSRSGSPGPPATSVKSEGFTILYSGEGNILADVVFVHGLRGHPEKTWTKELSSHPDNSRKLSTLWAGMVKRRKVDKQTNIDVGRNVFWPRDLLPGKVPDIRILTYGYDLNVVNGKNKNGIYQHAENMLSALQRIRLDLVKDSEARKIIFVAHSLGGVIVKEVLRQSSNHTYQPHLLAIFQDTYGLIFLGCPHRGSSAAEWGVIAGNIARLGGLSPNTDLLRSLGTDSQALSLLSLDFSRFMRDRSFKVHSFREEQGMTGIAGIIGKVVEDASSIIGDAEEGKEGINANHRDMGRFGSMEDEGFLKVAGVICRYVKDLWSIQNSLNHVARQELKRLCTRNIGDLSEGEIKCLQSFANADYSSYRRRVAVRHPGTLNWVLEHEVYQEWVSPDTRSSLLWISGSPGCGKTVMSAFLLDCLEEKVKGTDINLAYFFCDDKEQSQKSAQSMLSGVIHQLITTTPYMIKHAMGTHQAHGPKMLESLDLLWNIFISVVTDPLCEGAYIVLDALDECEKGSRDDLLRRFNNYFLSEASKTAQSYLKVLVTSRPYHEIKLLLSKRRTIRLKTEDEGQNIKADITSFISHNVDELARVCSYDTVLMEAVQAKLETGADGMFLWVSLIVQELFETPLDQVSEALEAIPSTVTGVYTHLLKRLTGKKVKMVSNILTWVVMAPEPMTVTELAIACSVKITHTAESSIERSLIAGFEHNIALCGPILKVQDGVVYLVHQSAKDFLLHLGVGDCLEHFRIIPALVCLELAITCLTYLSFNDWDVLPEYHMADPITSFNNLERISQLPSGRKHDFHRFAAKSRPQFVRQTNEGDPNLWGAFCRLSESGKRLQLAFKRGTDIDSNCSSLLPLFISCYYGLFSISLSLLDSGADVHAHGTRNDYALQAASSNGHEQVVLLLLDRGADVNAEGGWDGNALQLASSNGHERVVLLLLNRGADVNAQGGEYGNALQVASYNGDEKVVLLLLDRGADVNAQGGYYGTALQAASFDGNEKVVLLLLNRGADVNAQGGYYGNALQAASFNRQEQVVLLLLDRGADVNAQGGYYGTALQAASHNSHNQVVLLLLNRGADINAQGGYYGTALKAAKDRSRTAIVDLLLQYGVTPTSQCLITAIDEFV</sequence>
<evidence type="ECO:0000313" key="6">
    <source>
        <dbReference type="EMBL" id="KAL0632587.1"/>
    </source>
</evidence>
<dbReference type="SUPFAM" id="SSF53474">
    <property type="entry name" value="alpha/beta-Hydrolases"/>
    <property type="match status" value="1"/>
</dbReference>
<feature type="repeat" description="ANK" evidence="3">
    <location>
        <begin position="994"/>
        <end position="1026"/>
    </location>
</feature>
<gene>
    <name evidence="6" type="ORF">Q9L58_008518</name>
</gene>
<dbReference type="Pfam" id="PF00023">
    <property type="entry name" value="Ank"/>
    <property type="match status" value="1"/>
</dbReference>
<dbReference type="InterPro" id="IPR036770">
    <property type="entry name" value="Ankyrin_rpt-contain_sf"/>
</dbReference>
<dbReference type="SUPFAM" id="SSF48403">
    <property type="entry name" value="Ankyrin repeat"/>
    <property type="match status" value="1"/>
</dbReference>
<keyword evidence="1" id="KW-0677">Repeat</keyword>
<dbReference type="Pfam" id="PF12796">
    <property type="entry name" value="Ank_2"/>
    <property type="match status" value="2"/>
</dbReference>
<dbReference type="InterPro" id="IPR029058">
    <property type="entry name" value="AB_hydrolase_fold"/>
</dbReference>